<dbReference type="RefSeq" id="WP_137339077.1">
    <property type="nucleotide sequence ID" value="NZ_BSQH01000011.1"/>
</dbReference>
<keyword evidence="2" id="KW-1185">Reference proteome</keyword>
<protein>
    <recommendedName>
        <fullName evidence="3">AraC family transcriptional regulator</fullName>
    </recommendedName>
</protein>
<comment type="caution">
    <text evidence="1">The sequence shown here is derived from an EMBL/GenBank/DDBJ whole genome shotgun (WGS) entry which is preliminary data.</text>
</comment>
<accession>A0A4U6DAH5</accession>
<dbReference type="AlphaFoldDB" id="A0A4U6DAH5"/>
<gene>
    <name evidence="1" type="ORF">FDK13_06000</name>
</gene>
<evidence type="ECO:0000313" key="1">
    <source>
        <dbReference type="EMBL" id="TKT93401.1"/>
    </source>
</evidence>
<dbReference type="Proteomes" id="UP000304900">
    <property type="component" value="Unassembled WGS sequence"/>
</dbReference>
<proteinExistence type="predicted"/>
<organism evidence="1 2">
    <name type="scientific">Dyadobacter frigoris</name>
    <dbReference type="NCBI Taxonomy" id="2576211"/>
    <lineage>
        <taxon>Bacteria</taxon>
        <taxon>Pseudomonadati</taxon>
        <taxon>Bacteroidota</taxon>
        <taxon>Cytophagia</taxon>
        <taxon>Cytophagales</taxon>
        <taxon>Spirosomataceae</taxon>
        <taxon>Dyadobacter</taxon>
    </lineage>
</organism>
<reference evidence="1 2" key="1">
    <citation type="submission" date="2019-05" db="EMBL/GenBank/DDBJ databases">
        <title>Dyadobacter AR-3-8 sp. nov., isolated from arctic soil.</title>
        <authorList>
            <person name="Chaudhary D.K."/>
        </authorList>
    </citation>
    <scope>NUCLEOTIDE SEQUENCE [LARGE SCALE GENOMIC DNA]</scope>
    <source>
        <strain evidence="1 2">AR-3-8</strain>
    </source>
</reference>
<dbReference type="EMBL" id="SZVO01000002">
    <property type="protein sequence ID" value="TKT93401.1"/>
    <property type="molecule type" value="Genomic_DNA"/>
</dbReference>
<dbReference type="OrthoDB" id="9793451at2"/>
<evidence type="ECO:0000313" key="2">
    <source>
        <dbReference type="Proteomes" id="UP000304900"/>
    </source>
</evidence>
<name>A0A4U6DAH5_9BACT</name>
<sequence length="139" mass="16290">MEHFKQFSMKEIGYLEFRGELPEKVGRRNLSDFIKIVFLKSGTAVIDFKTYEIKQDTLFFINPDQYFHFDENCSGSAIYYNRDFYCVEIHDAEVACDGILFHNVYRIPVVGLAKEDSIESIRPINTIFERIWILGNLVS</sequence>
<evidence type="ECO:0008006" key="3">
    <source>
        <dbReference type="Google" id="ProtNLM"/>
    </source>
</evidence>